<dbReference type="EMBL" id="JAVDRL010000003">
    <property type="protein sequence ID" value="MDR6530297.1"/>
    <property type="molecule type" value="Genomic_DNA"/>
</dbReference>
<evidence type="ECO:0000313" key="2">
    <source>
        <dbReference type="Proteomes" id="UP001262754"/>
    </source>
</evidence>
<sequence>MKQSDITNPHPSLVAKEVSEVLAEYGPANCAEDMERLANGADQHPNSYEGGPALARAVGAEFRRRAADMRARERATLI</sequence>
<gene>
    <name evidence="1" type="ORF">J2800_001033</name>
</gene>
<protein>
    <submittedName>
        <fullName evidence="1">Uncharacterized protein</fullName>
    </submittedName>
</protein>
<dbReference type="RefSeq" id="WP_310029792.1">
    <property type="nucleotide sequence ID" value="NZ_JAVDRL010000003.1"/>
</dbReference>
<evidence type="ECO:0000313" key="1">
    <source>
        <dbReference type="EMBL" id="MDR6530297.1"/>
    </source>
</evidence>
<dbReference type="Proteomes" id="UP001262754">
    <property type="component" value="Unassembled WGS sequence"/>
</dbReference>
<reference evidence="1 2" key="1">
    <citation type="submission" date="2023-07" db="EMBL/GenBank/DDBJ databases">
        <title>Sorghum-associated microbial communities from plants grown in Nebraska, USA.</title>
        <authorList>
            <person name="Schachtman D."/>
        </authorList>
    </citation>
    <scope>NUCLEOTIDE SEQUENCE [LARGE SCALE GENOMIC DNA]</scope>
    <source>
        <strain evidence="1 2">DS2154</strain>
    </source>
</reference>
<comment type="caution">
    <text evidence="1">The sequence shown here is derived from an EMBL/GenBank/DDBJ whole genome shotgun (WGS) entry which is preliminary data.</text>
</comment>
<proteinExistence type="predicted"/>
<keyword evidence="2" id="KW-1185">Reference proteome</keyword>
<organism evidence="1 2">
    <name type="scientific">Caulobacter rhizosphaerae</name>
    <dbReference type="NCBI Taxonomy" id="2010972"/>
    <lineage>
        <taxon>Bacteria</taxon>
        <taxon>Pseudomonadati</taxon>
        <taxon>Pseudomonadota</taxon>
        <taxon>Alphaproteobacteria</taxon>
        <taxon>Caulobacterales</taxon>
        <taxon>Caulobacteraceae</taxon>
        <taxon>Caulobacter</taxon>
    </lineage>
</organism>
<name>A0ABU1MVT2_9CAUL</name>
<accession>A0ABU1MVT2</accession>